<dbReference type="EMBL" id="CM037162">
    <property type="protein sequence ID" value="KAH7863445.1"/>
    <property type="molecule type" value="Genomic_DNA"/>
</dbReference>
<reference evidence="1 2" key="1">
    <citation type="journal article" date="2021" name="Hortic Res">
        <title>High-quality reference genome and annotation aids understanding of berry development for evergreen blueberry (Vaccinium darrowii).</title>
        <authorList>
            <person name="Yu J."/>
            <person name="Hulse-Kemp A.M."/>
            <person name="Babiker E."/>
            <person name="Staton M."/>
        </authorList>
    </citation>
    <scope>NUCLEOTIDE SEQUENCE [LARGE SCALE GENOMIC DNA]</scope>
    <source>
        <strain evidence="2">cv. NJ 8807/NJ 8810</strain>
        <tissue evidence="1">Young leaf</tissue>
    </source>
</reference>
<accession>A0ACB7ZCW4</accession>
<gene>
    <name evidence="1" type="ORF">Vadar_017637</name>
</gene>
<proteinExistence type="predicted"/>
<comment type="caution">
    <text evidence="1">The sequence shown here is derived from an EMBL/GenBank/DDBJ whole genome shotgun (WGS) entry which is preliminary data.</text>
</comment>
<keyword evidence="2" id="KW-1185">Reference proteome</keyword>
<evidence type="ECO:0000313" key="2">
    <source>
        <dbReference type="Proteomes" id="UP000828048"/>
    </source>
</evidence>
<evidence type="ECO:0000313" key="1">
    <source>
        <dbReference type="EMBL" id="KAH7863445.1"/>
    </source>
</evidence>
<organism evidence="1 2">
    <name type="scientific">Vaccinium darrowii</name>
    <dbReference type="NCBI Taxonomy" id="229202"/>
    <lineage>
        <taxon>Eukaryota</taxon>
        <taxon>Viridiplantae</taxon>
        <taxon>Streptophyta</taxon>
        <taxon>Embryophyta</taxon>
        <taxon>Tracheophyta</taxon>
        <taxon>Spermatophyta</taxon>
        <taxon>Magnoliopsida</taxon>
        <taxon>eudicotyledons</taxon>
        <taxon>Gunneridae</taxon>
        <taxon>Pentapetalae</taxon>
        <taxon>asterids</taxon>
        <taxon>Ericales</taxon>
        <taxon>Ericaceae</taxon>
        <taxon>Vaccinioideae</taxon>
        <taxon>Vaccinieae</taxon>
        <taxon>Vaccinium</taxon>
    </lineage>
</organism>
<protein>
    <submittedName>
        <fullName evidence="1">Uncharacterized protein</fullName>
    </submittedName>
</protein>
<dbReference type="Proteomes" id="UP000828048">
    <property type="component" value="Chromosome 12"/>
</dbReference>
<sequence>MDNVTIFGQVDKDLRATVELLRKRNVAVTIRDERELNAMRIRQENLRQQELTQQRQRANATRKESHKLSSSDKGKEKVIYAKKKQATLVQPLRERNVGVQIREVRDMNVTGVREENERAETLARDNQGSSSTAKGKGKENARV</sequence>
<name>A0ACB7ZCW4_9ERIC</name>